<feature type="binding site" evidence="8">
    <location>
        <begin position="139"/>
        <end position="142"/>
    </location>
    <ligand>
        <name>GTP</name>
        <dbReference type="ChEBI" id="CHEBI:37565"/>
    </ligand>
</feature>
<dbReference type="GO" id="GO:0006449">
    <property type="term" value="P:regulation of translational termination"/>
    <property type="evidence" value="ECO:0007669"/>
    <property type="project" value="UniProtKB-UniRule"/>
</dbReference>
<dbReference type="Gene3D" id="3.30.70.3280">
    <property type="entry name" value="Peptide chain release factor 3, domain III"/>
    <property type="match status" value="1"/>
</dbReference>
<keyword evidence="5 8" id="KW-0648">Protein biosynthesis</keyword>
<evidence type="ECO:0000256" key="5">
    <source>
        <dbReference type="ARBA" id="ARBA00022917"/>
    </source>
</evidence>
<dbReference type="PANTHER" id="PTHR43556:SF2">
    <property type="entry name" value="PEPTIDE CHAIN RELEASE FACTOR RF3"/>
    <property type="match status" value="1"/>
</dbReference>
<evidence type="ECO:0000259" key="9">
    <source>
        <dbReference type="PROSITE" id="PS51722"/>
    </source>
</evidence>
<feature type="binding site" evidence="8">
    <location>
        <begin position="17"/>
        <end position="24"/>
    </location>
    <ligand>
        <name>GTP</name>
        <dbReference type="ChEBI" id="CHEBI:37565"/>
    </ligand>
</feature>
<protein>
    <recommendedName>
        <fullName evidence="7 8">Peptide chain release factor 3</fullName>
        <shortName evidence="8">RF-3</shortName>
    </recommendedName>
</protein>
<comment type="caution">
    <text evidence="10">The sequence shown here is derived from an EMBL/GenBank/DDBJ whole genome shotgun (WGS) entry which is preliminary data.</text>
</comment>
<evidence type="ECO:0000256" key="8">
    <source>
        <dbReference type="HAMAP-Rule" id="MF_00072"/>
    </source>
</evidence>
<dbReference type="PROSITE" id="PS51722">
    <property type="entry name" value="G_TR_2"/>
    <property type="match status" value="1"/>
</dbReference>
<comment type="similarity">
    <text evidence="2 8">Belongs to the TRAFAC class translation factor GTPase superfamily. Classic translation factor GTPase family. PrfC subfamily.</text>
</comment>
<dbReference type="Proteomes" id="UP000239068">
    <property type="component" value="Unassembled WGS sequence"/>
</dbReference>
<dbReference type="FunFam" id="3.40.50.300:FF:000542">
    <property type="entry name" value="Peptide chain release factor 3"/>
    <property type="match status" value="1"/>
</dbReference>
<dbReference type="SUPFAM" id="SSF50447">
    <property type="entry name" value="Translation proteins"/>
    <property type="match status" value="1"/>
</dbReference>
<dbReference type="Pfam" id="PF00009">
    <property type="entry name" value="GTP_EFTU"/>
    <property type="match status" value="1"/>
</dbReference>
<dbReference type="CDD" id="cd16259">
    <property type="entry name" value="RF3_III"/>
    <property type="match status" value="1"/>
</dbReference>
<dbReference type="FunFam" id="3.30.70.3280:FF:000001">
    <property type="entry name" value="Peptide chain release factor 3"/>
    <property type="match status" value="1"/>
</dbReference>
<dbReference type="PANTHER" id="PTHR43556">
    <property type="entry name" value="PEPTIDE CHAIN RELEASE FACTOR RF3"/>
    <property type="match status" value="1"/>
</dbReference>
<dbReference type="PRINTS" id="PR00315">
    <property type="entry name" value="ELONGATNFCT"/>
</dbReference>
<dbReference type="InterPro" id="IPR038467">
    <property type="entry name" value="RF3_dom_3_sf"/>
</dbReference>
<dbReference type="SUPFAM" id="SSF54980">
    <property type="entry name" value="EF-G C-terminal domain-like"/>
    <property type="match status" value="1"/>
</dbReference>
<dbReference type="InterPro" id="IPR027417">
    <property type="entry name" value="P-loop_NTPase"/>
</dbReference>
<proteinExistence type="inferred from homology"/>
<gene>
    <name evidence="8" type="primary">prfC</name>
    <name evidence="10" type="ORF">BTO16_06495</name>
</gene>
<dbReference type="NCBIfam" id="TIGR00503">
    <property type="entry name" value="prfC"/>
    <property type="match status" value="1"/>
</dbReference>
<evidence type="ECO:0000256" key="3">
    <source>
        <dbReference type="ARBA" id="ARBA00022490"/>
    </source>
</evidence>
<evidence type="ECO:0000313" key="10">
    <source>
        <dbReference type="EMBL" id="PQJ82245.1"/>
    </source>
</evidence>
<dbReference type="RefSeq" id="WP_105020817.1">
    <property type="nucleotide sequence ID" value="NZ_MSCM01000001.1"/>
</dbReference>
<dbReference type="NCBIfam" id="TIGR00231">
    <property type="entry name" value="small_GTP"/>
    <property type="match status" value="1"/>
</dbReference>
<evidence type="ECO:0000313" key="11">
    <source>
        <dbReference type="Proteomes" id="UP000239068"/>
    </source>
</evidence>
<dbReference type="Pfam" id="PF16658">
    <property type="entry name" value="RF3_C"/>
    <property type="match status" value="1"/>
</dbReference>
<dbReference type="GO" id="GO:0016149">
    <property type="term" value="F:translation release factor activity, codon specific"/>
    <property type="evidence" value="ECO:0007669"/>
    <property type="project" value="UniProtKB-UniRule"/>
</dbReference>
<keyword evidence="3 8" id="KW-0963">Cytoplasm</keyword>
<keyword evidence="6 8" id="KW-0342">GTP-binding</keyword>
<feature type="domain" description="Tr-type G" evidence="9">
    <location>
        <begin position="8"/>
        <end position="277"/>
    </location>
</feature>
<dbReference type="Pfam" id="PF22042">
    <property type="entry name" value="EF-G_D2"/>
    <property type="match status" value="1"/>
</dbReference>
<evidence type="ECO:0000256" key="4">
    <source>
        <dbReference type="ARBA" id="ARBA00022741"/>
    </source>
</evidence>
<dbReference type="GO" id="GO:0016150">
    <property type="term" value="F:translation release factor activity, codon nonspecific"/>
    <property type="evidence" value="ECO:0007669"/>
    <property type="project" value="TreeGrafter"/>
</dbReference>
<dbReference type="GO" id="GO:0003924">
    <property type="term" value="F:GTPase activity"/>
    <property type="evidence" value="ECO:0007669"/>
    <property type="project" value="InterPro"/>
</dbReference>
<evidence type="ECO:0000256" key="6">
    <source>
        <dbReference type="ARBA" id="ARBA00023134"/>
    </source>
</evidence>
<dbReference type="InterPro" id="IPR005225">
    <property type="entry name" value="Small_GTP-bd"/>
</dbReference>
<dbReference type="InterPro" id="IPR053905">
    <property type="entry name" value="EF-G-like_DII"/>
</dbReference>
<comment type="function">
    <text evidence="8">Increases the formation of ribosomal termination complexes and stimulates activities of RF-1 and RF-2. It binds guanine nucleotides and has strong preference for UGA stop codons. It may interact directly with the ribosome. The stimulation of RF-1 and RF-2 is significantly reduced by GTP and GDP, but not by GMP.</text>
</comment>
<comment type="subcellular location">
    <subcellularLocation>
        <location evidence="1 8">Cytoplasm</location>
    </subcellularLocation>
</comment>
<sequence length="530" mass="59860">MSFLKEIERRRTFGIISHPDAGKTTLTEKLLLFGGAIQEAGAVKNNKIKKGATSDFMEIERQRGISVATSVLAFIYKNKKINILDTPGHKDFAEDTFRTLTAVDSVIVVIDVAKGVEPQTEKLVEVCRMRKIPMLVFINKLDREGKDAFDLLDEVEQKLGLRVTPMSFPIGMGYDFKGIYNIWEKKLNLFSGDNKQSISKGVVFDDLANPKLDTIIGAQAAGTLREDIELITEVYPEFDRTEYLNGALQPVFFGSALNNFGVKELLDAFIEIAPSPQPKKAEERLVDSKETELTGFVFKIHANMDPKHRDRLAFVKIVSGVFRRNSPYLHVRNGKKVKFSSPNAFFAEKKEIVEESYPGDIVGLHDTGNFKIGDTLTEGEILNFKGIPSFSPEHFRYVNNADPMKSKQLAKGLDQLMDEGVAQLFTLDMNGRKVVGTVGALQYEVIQYRLEHEYGAKCTYENLSVHKACWVEPADIKNDEFKEFKRVKQRYLAKDKEGQLVFLADSEFTIQMTQSKYPSVKLHFTSEFKG</sequence>
<accession>A0A2S7WXC6</accession>
<dbReference type="EMBL" id="MSCM01000001">
    <property type="protein sequence ID" value="PQJ82245.1"/>
    <property type="molecule type" value="Genomic_DNA"/>
</dbReference>
<reference evidence="10 11" key="1">
    <citation type="submission" date="2016-12" db="EMBL/GenBank/DDBJ databases">
        <title>Trade-off between light-utilization and light-protection in marine flavobacteria.</title>
        <authorList>
            <person name="Kumagai Y."/>
            <person name="Yoshizawa S."/>
            <person name="Kogure K."/>
            <person name="Iwasaki W."/>
        </authorList>
    </citation>
    <scope>NUCLEOTIDE SEQUENCE [LARGE SCALE GENOMIC DNA]</scope>
    <source>
        <strain evidence="10 11">ATCC 43844</strain>
    </source>
</reference>
<dbReference type="AlphaFoldDB" id="A0A2S7WXC6"/>
<dbReference type="PROSITE" id="PS00301">
    <property type="entry name" value="G_TR_1"/>
    <property type="match status" value="1"/>
</dbReference>
<keyword evidence="4 8" id="KW-0547">Nucleotide-binding</keyword>
<keyword evidence="11" id="KW-1185">Reference proteome</keyword>
<evidence type="ECO:0000256" key="2">
    <source>
        <dbReference type="ARBA" id="ARBA00009978"/>
    </source>
</evidence>
<dbReference type="InterPro" id="IPR004548">
    <property type="entry name" value="PrfC"/>
</dbReference>
<dbReference type="GO" id="GO:0005829">
    <property type="term" value="C:cytosol"/>
    <property type="evidence" value="ECO:0007669"/>
    <property type="project" value="TreeGrafter"/>
</dbReference>
<dbReference type="GO" id="GO:0005525">
    <property type="term" value="F:GTP binding"/>
    <property type="evidence" value="ECO:0007669"/>
    <property type="project" value="UniProtKB-UniRule"/>
</dbReference>
<feature type="binding site" evidence="8">
    <location>
        <begin position="85"/>
        <end position="89"/>
    </location>
    <ligand>
        <name>GTP</name>
        <dbReference type="ChEBI" id="CHEBI:37565"/>
    </ligand>
</feature>
<dbReference type="InterPro" id="IPR009000">
    <property type="entry name" value="Transl_B-barrel_sf"/>
</dbReference>
<dbReference type="NCBIfam" id="NF001964">
    <property type="entry name" value="PRK00741.1"/>
    <property type="match status" value="1"/>
</dbReference>
<dbReference type="InterPro" id="IPR032090">
    <property type="entry name" value="RF3_C"/>
</dbReference>
<dbReference type="HAMAP" id="MF_00072">
    <property type="entry name" value="Rel_fac_3"/>
    <property type="match status" value="1"/>
</dbReference>
<dbReference type="InterPro" id="IPR041732">
    <property type="entry name" value="RF3_GTP-bd"/>
</dbReference>
<dbReference type="InterPro" id="IPR031157">
    <property type="entry name" value="G_TR_CS"/>
</dbReference>
<evidence type="ECO:0000256" key="7">
    <source>
        <dbReference type="ARBA" id="ARBA00073639"/>
    </source>
</evidence>
<name>A0A2S7WXC6_9FLAO</name>
<organism evidence="10 11">
    <name type="scientific">Polaribacter glomeratus</name>
    <dbReference type="NCBI Taxonomy" id="102"/>
    <lineage>
        <taxon>Bacteria</taxon>
        <taxon>Pseudomonadati</taxon>
        <taxon>Bacteroidota</taxon>
        <taxon>Flavobacteriia</taxon>
        <taxon>Flavobacteriales</taxon>
        <taxon>Flavobacteriaceae</taxon>
    </lineage>
</organism>
<dbReference type="SUPFAM" id="SSF52540">
    <property type="entry name" value="P-loop containing nucleoside triphosphate hydrolases"/>
    <property type="match status" value="1"/>
</dbReference>
<evidence type="ECO:0000256" key="1">
    <source>
        <dbReference type="ARBA" id="ARBA00004496"/>
    </source>
</evidence>
<dbReference type="CDD" id="cd04169">
    <property type="entry name" value="RF3"/>
    <property type="match status" value="1"/>
</dbReference>
<dbReference type="OrthoDB" id="9801591at2"/>
<dbReference type="InterPro" id="IPR000795">
    <property type="entry name" value="T_Tr_GTP-bd_dom"/>
</dbReference>
<dbReference type="InterPro" id="IPR035647">
    <property type="entry name" value="EFG_III/V"/>
</dbReference>
<dbReference type="Gene3D" id="3.40.50.300">
    <property type="entry name" value="P-loop containing nucleotide triphosphate hydrolases"/>
    <property type="match status" value="2"/>
</dbReference>